<evidence type="ECO:0000313" key="4">
    <source>
        <dbReference type="Proteomes" id="UP001620645"/>
    </source>
</evidence>
<gene>
    <name evidence="3" type="ORF">niasHS_003800</name>
</gene>
<dbReference type="EMBL" id="JBICCN010000048">
    <property type="protein sequence ID" value="KAL3098447.1"/>
    <property type="molecule type" value="Genomic_DNA"/>
</dbReference>
<dbReference type="AlphaFoldDB" id="A0ABD2K6C6"/>
<dbReference type="Pfam" id="PF00226">
    <property type="entry name" value="DnaJ"/>
    <property type="match status" value="1"/>
</dbReference>
<feature type="domain" description="J" evidence="2">
    <location>
        <begin position="53"/>
        <end position="123"/>
    </location>
</feature>
<proteinExistence type="predicted"/>
<protein>
    <recommendedName>
        <fullName evidence="2">J domain-containing protein</fullName>
    </recommendedName>
</protein>
<keyword evidence="4" id="KW-1185">Reference proteome</keyword>
<reference evidence="3 4" key="1">
    <citation type="submission" date="2024-10" db="EMBL/GenBank/DDBJ databases">
        <authorList>
            <person name="Kim D."/>
        </authorList>
    </citation>
    <scope>NUCLEOTIDE SEQUENCE [LARGE SCALE GENOMIC DNA]</scope>
    <source>
        <strain evidence="3">Taebaek</strain>
    </source>
</reference>
<evidence type="ECO:0000256" key="1">
    <source>
        <dbReference type="SAM" id="Phobius"/>
    </source>
</evidence>
<dbReference type="SMART" id="SM00271">
    <property type="entry name" value="DnaJ"/>
    <property type="match status" value="1"/>
</dbReference>
<accession>A0ABD2K6C6</accession>
<keyword evidence="1" id="KW-0472">Membrane</keyword>
<evidence type="ECO:0000313" key="3">
    <source>
        <dbReference type="EMBL" id="KAL3098447.1"/>
    </source>
</evidence>
<keyword evidence="1" id="KW-0812">Transmembrane</keyword>
<evidence type="ECO:0000259" key="2">
    <source>
        <dbReference type="PROSITE" id="PS50076"/>
    </source>
</evidence>
<dbReference type="PANTHER" id="PTHR44157:SF1">
    <property type="entry name" value="DNAJ HOMOLOG SUBFAMILY C MEMBER 11"/>
    <property type="match status" value="1"/>
</dbReference>
<dbReference type="PRINTS" id="PR00625">
    <property type="entry name" value="JDOMAIN"/>
</dbReference>
<dbReference type="InterPro" id="IPR052243">
    <property type="entry name" value="Mito_inner_membrane_organizer"/>
</dbReference>
<dbReference type="InterPro" id="IPR001623">
    <property type="entry name" value="DnaJ_domain"/>
</dbReference>
<dbReference type="InterPro" id="IPR036869">
    <property type="entry name" value="J_dom_sf"/>
</dbReference>
<dbReference type="CDD" id="cd06257">
    <property type="entry name" value="DnaJ"/>
    <property type="match status" value="1"/>
</dbReference>
<dbReference type="PANTHER" id="PTHR44157">
    <property type="entry name" value="DNAJ HOMOLOG SUBFAMILY C MEMBER 11"/>
    <property type="match status" value="1"/>
</dbReference>
<name>A0ABD2K6C6_HETSC</name>
<dbReference type="Gene3D" id="1.10.287.110">
    <property type="entry name" value="DnaJ domain"/>
    <property type="match status" value="1"/>
</dbReference>
<dbReference type="Proteomes" id="UP001620645">
    <property type="component" value="Unassembled WGS sequence"/>
</dbReference>
<keyword evidence="1" id="KW-1133">Transmembrane helix</keyword>
<dbReference type="PROSITE" id="PS50076">
    <property type="entry name" value="DNAJ_2"/>
    <property type="match status" value="1"/>
</dbReference>
<organism evidence="3 4">
    <name type="scientific">Heterodera schachtii</name>
    <name type="common">Sugarbeet cyst nematode worm</name>
    <name type="synonym">Tylenchus schachtii</name>
    <dbReference type="NCBI Taxonomy" id="97005"/>
    <lineage>
        <taxon>Eukaryota</taxon>
        <taxon>Metazoa</taxon>
        <taxon>Ecdysozoa</taxon>
        <taxon>Nematoda</taxon>
        <taxon>Chromadorea</taxon>
        <taxon>Rhabditida</taxon>
        <taxon>Tylenchina</taxon>
        <taxon>Tylenchomorpha</taxon>
        <taxon>Tylenchoidea</taxon>
        <taxon>Heteroderidae</taxon>
        <taxon>Heteroderinae</taxon>
        <taxon>Heterodera</taxon>
    </lineage>
</organism>
<feature type="transmembrane region" description="Helical" evidence="1">
    <location>
        <begin position="425"/>
        <end position="447"/>
    </location>
</feature>
<dbReference type="SUPFAM" id="SSF46565">
    <property type="entry name" value="Chaperone J-domain"/>
    <property type="match status" value="1"/>
</dbReference>
<comment type="caution">
    <text evidence="3">The sequence shown here is derived from an EMBL/GenBank/DDBJ whole genome shotgun (WGS) entry which is preliminary data.</text>
</comment>
<sequence length="456" mass="51939">MDELGMDELGMDELGMDELDMFGTDNDNGESSLGGDNFTYSSERNEENVEEINFYGILNVLKDATMDEIHKAYKQKCLLFHPDKQRNLSDADMEKVERTFAEVQRAHKILVDPCMRRIYDVMGVRGINLEGWQLVDQKSSAENIRKEYEFLCRLRENEIVMQMFNPESDLFAKFSLVGCFQSVDRYGPELVAMRINQTVDFALFGSHKIGIGGATQFDDKGIGNGTVQLLHKWAYSIGMQQETTLNISPKMVHFSPRFIFVNSSPGSFLHKYSVVIEPTLRYSFSNAKLLPSLSAKLNVPLMPGWHGVVALNFFGSASISLFHFNVHNRPRLFVTFSLPAASFPSVRVVYHNSNSDCHWIVQADISMSQITPSLSYERRLSQHLRVALKLKLSYPSFLLQSSIKIRTSMSTFEFCFVLCDNQEDIVQAFVSGVVFPFIAFNTARFIYRRLRNGKTS</sequence>